<dbReference type="InParanoid" id="A0A409XZ86"/>
<keyword evidence="4" id="KW-1185">Reference proteome</keyword>
<evidence type="ECO:0000256" key="2">
    <source>
        <dbReference type="SAM" id="Phobius"/>
    </source>
</evidence>
<accession>A0A409XZ86</accession>
<keyword evidence="2" id="KW-0472">Membrane</keyword>
<protein>
    <submittedName>
        <fullName evidence="3">Uncharacterized protein</fullName>
    </submittedName>
</protein>
<feature type="transmembrane region" description="Helical" evidence="2">
    <location>
        <begin position="135"/>
        <end position="155"/>
    </location>
</feature>
<feature type="transmembrane region" description="Helical" evidence="2">
    <location>
        <begin position="167"/>
        <end position="186"/>
    </location>
</feature>
<gene>
    <name evidence="3" type="ORF">CVT26_004729</name>
</gene>
<dbReference type="AlphaFoldDB" id="A0A409XZ86"/>
<proteinExistence type="predicted"/>
<dbReference type="EMBL" id="NHYE01001396">
    <property type="protein sequence ID" value="PPQ96097.1"/>
    <property type="molecule type" value="Genomic_DNA"/>
</dbReference>
<feature type="transmembrane region" description="Helical" evidence="2">
    <location>
        <begin position="360"/>
        <end position="378"/>
    </location>
</feature>
<keyword evidence="2" id="KW-1133">Transmembrane helix</keyword>
<organism evidence="3 4">
    <name type="scientific">Gymnopilus dilepis</name>
    <dbReference type="NCBI Taxonomy" id="231916"/>
    <lineage>
        <taxon>Eukaryota</taxon>
        <taxon>Fungi</taxon>
        <taxon>Dikarya</taxon>
        <taxon>Basidiomycota</taxon>
        <taxon>Agaricomycotina</taxon>
        <taxon>Agaricomycetes</taxon>
        <taxon>Agaricomycetidae</taxon>
        <taxon>Agaricales</taxon>
        <taxon>Agaricineae</taxon>
        <taxon>Hymenogastraceae</taxon>
        <taxon>Gymnopilus</taxon>
    </lineage>
</organism>
<dbReference type="Proteomes" id="UP000284706">
    <property type="component" value="Unassembled WGS sequence"/>
</dbReference>
<evidence type="ECO:0000256" key="1">
    <source>
        <dbReference type="SAM" id="MobiDB-lite"/>
    </source>
</evidence>
<name>A0A409XZ86_9AGAR</name>
<sequence length="462" mass="51157">MPEYVAHSSTEKPIKKEGGSTVLPPGTSALHGGLVDSKSLNFFSFLYRRSTYYWTAVLVNLCQLLLCILGFTFAAAVKEFNRHDTKSGYMGNMFVASGVYSLALFCTSVLYIYVHYKKPNSTRFNAGGHYKGSQFQTILSCSVLYMLYALGPSLLPGAQPRSDDVRPTIYLILIALSVTGLVSSSSRGRLHYLPIRETSTRHGDGPQPQLPGTSLDSGRDRRISRAYRNDYSAVKLEDVTPLLKEEIDNLSKDSEATAVASTDGSKAGVFGFLYQRATYYWIAFIAQFCQVVLEVIGVAVANAHKKFDKDNDISYDDVLFISSGIYSVFALLCGLSLLFLHHKKGSDVGPKRFTAGKHYYATRTCAMFNFLNLTVFLLKPALKHSAQEYPDEIRPIIFPLLVGFVIVAMFGYSMAAYITYKAASRARGTDMVPDPEYRVPAWTLCTTVESSGLPSRRNVQLA</sequence>
<evidence type="ECO:0000313" key="4">
    <source>
        <dbReference type="Proteomes" id="UP000284706"/>
    </source>
</evidence>
<comment type="caution">
    <text evidence="3">The sequence shown here is derived from an EMBL/GenBank/DDBJ whole genome shotgun (WGS) entry which is preliminary data.</text>
</comment>
<evidence type="ECO:0000313" key="3">
    <source>
        <dbReference type="EMBL" id="PPQ96097.1"/>
    </source>
</evidence>
<feature type="transmembrane region" description="Helical" evidence="2">
    <location>
        <begin position="89"/>
        <end position="114"/>
    </location>
</feature>
<feature type="region of interest" description="Disordered" evidence="1">
    <location>
        <begin position="196"/>
        <end position="218"/>
    </location>
</feature>
<feature type="transmembrane region" description="Helical" evidence="2">
    <location>
        <begin position="320"/>
        <end position="340"/>
    </location>
</feature>
<keyword evidence="2" id="KW-0812">Transmembrane</keyword>
<feature type="transmembrane region" description="Helical" evidence="2">
    <location>
        <begin position="398"/>
        <end position="420"/>
    </location>
</feature>
<feature type="transmembrane region" description="Helical" evidence="2">
    <location>
        <begin position="52"/>
        <end position="77"/>
    </location>
</feature>
<feature type="transmembrane region" description="Helical" evidence="2">
    <location>
        <begin position="279"/>
        <end position="300"/>
    </location>
</feature>
<dbReference type="OrthoDB" id="3056635at2759"/>
<reference evidence="3 4" key="1">
    <citation type="journal article" date="2018" name="Evol. Lett.">
        <title>Horizontal gene cluster transfer increased hallucinogenic mushroom diversity.</title>
        <authorList>
            <person name="Reynolds H.T."/>
            <person name="Vijayakumar V."/>
            <person name="Gluck-Thaler E."/>
            <person name="Korotkin H.B."/>
            <person name="Matheny P.B."/>
            <person name="Slot J.C."/>
        </authorList>
    </citation>
    <scope>NUCLEOTIDE SEQUENCE [LARGE SCALE GENOMIC DNA]</scope>
    <source>
        <strain evidence="3 4">SRW20</strain>
    </source>
</reference>